<dbReference type="OMA" id="PEGGTCY"/>
<dbReference type="KEGG" id="tva:4745112"/>
<dbReference type="PANTHER" id="PTHR19288:SF46">
    <property type="entry name" value="HALOACID DEHALOGENASE-LIKE HYDROLASE DOMAIN-CONTAINING PROTEIN 2"/>
    <property type="match status" value="1"/>
</dbReference>
<gene>
    <name evidence="2" type="ORF">TVAG_242660</name>
</gene>
<dbReference type="EMBL" id="DS114448">
    <property type="protein sequence ID" value="EAX87460.1"/>
    <property type="molecule type" value="Genomic_DNA"/>
</dbReference>
<dbReference type="GO" id="GO:0016791">
    <property type="term" value="F:phosphatase activity"/>
    <property type="evidence" value="ECO:0000318"/>
    <property type="project" value="GO_Central"/>
</dbReference>
<evidence type="ECO:0000313" key="2">
    <source>
        <dbReference type="EMBL" id="EAX87460.1"/>
    </source>
</evidence>
<accession>A2G5V6</accession>
<keyword evidence="2" id="KW-0378">Hydrolase</keyword>
<dbReference type="Pfam" id="PF13344">
    <property type="entry name" value="Hydrolase_6"/>
    <property type="match status" value="1"/>
</dbReference>
<dbReference type="GO" id="GO:0005737">
    <property type="term" value="C:cytoplasm"/>
    <property type="evidence" value="ECO:0000318"/>
    <property type="project" value="GO_Central"/>
</dbReference>
<dbReference type="VEuPathDB" id="TrichDB:TVAG_242660"/>
<dbReference type="InterPro" id="IPR023214">
    <property type="entry name" value="HAD_sf"/>
</dbReference>
<feature type="compositionally biased region" description="Polar residues" evidence="1">
    <location>
        <begin position="294"/>
        <end position="303"/>
    </location>
</feature>
<dbReference type="RefSeq" id="XP_001300390.1">
    <property type="nucleotide sequence ID" value="XM_001300389.1"/>
</dbReference>
<dbReference type="InParanoid" id="A2G5V6"/>
<dbReference type="STRING" id="5722.A2G5V6"/>
<dbReference type="InterPro" id="IPR006357">
    <property type="entry name" value="HAD-SF_hydro_IIA"/>
</dbReference>
<evidence type="ECO:0000256" key="1">
    <source>
        <dbReference type="SAM" id="MobiDB-lite"/>
    </source>
</evidence>
<dbReference type="Proteomes" id="UP000001542">
    <property type="component" value="Unassembled WGS sequence"/>
</dbReference>
<dbReference type="NCBIfam" id="TIGR01460">
    <property type="entry name" value="HAD-SF-IIA"/>
    <property type="match status" value="1"/>
</dbReference>
<sequence length="303" mass="33105">MTIIPKAILLDVDGTIWKAGTVFPGVPEAISEMRKMGLAVIILSNNSSRDRAHFAKVLSDKGIANLSKNDVFTAGYTCALKMKEDGIRSALVYGFVGLKEELDHIGIQTYTFKTLNEIRHLDAIAVCNNLTFDYDHLCRIATIVKKYDCKIYGANPDTSNIVAGKTICGAGSMVATIATLAGKLEANLGKPSPELIPILESNLKIAKEEMIMVGDRIPTDIEFGARNGLKTIFVLTGVDRNTKIESLDPAIRPTYILPSLADVPSLLKEEFFKNAKPNIQKPVTPKLGGPKSKIQFTNQQLQR</sequence>
<dbReference type="VEuPathDB" id="TrichDB:TVAGG3_0442770"/>
<organism evidence="2 3">
    <name type="scientific">Trichomonas vaginalis (strain ATCC PRA-98 / G3)</name>
    <dbReference type="NCBI Taxonomy" id="412133"/>
    <lineage>
        <taxon>Eukaryota</taxon>
        <taxon>Metamonada</taxon>
        <taxon>Parabasalia</taxon>
        <taxon>Trichomonadida</taxon>
        <taxon>Trichomonadidae</taxon>
        <taxon>Trichomonas</taxon>
    </lineage>
</organism>
<feature type="region of interest" description="Disordered" evidence="1">
    <location>
        <begin position="280"/>
        <end position="303"/>
    </location>
</feature>
<reference evidence="2" key="2">
    <citation type="journal article" date="2007" name="Science">
        <title>Draft genome sequence of the sexually transmitted pathogen Trichomonas vaginalis.</title>
        <authorList>
            <person name="Carlton J.M."/>
            <person name="Hirt R.P."/>
            <person name="Silva J.C."/>
            <person name="Delcher A.L."/>
            <person name="Schatz M."/>
            <person name="Zhao Q."/>
            <person name="Wortman J.R."/>
            <person name="Bidwell S.L."/>
            <person name="Alsmark U.C.M."/>
            <person name="Besteiro S."/>
            <person name="Sicheritz-Ponten T."/>
            <person name="Noel C.J."/>
            <person name="Dacks J.B."/>
            <person name="Foster P.G."/>
            <person name="Simillion C."/>
            <person name="Van de Peer Y."/>
            <person name="Miranda-Saavedra D."/>
            <person name="Barton G.J."/>
            <person name="Westrop G.D."/>
            <person name="Mueller S."/>
            <person name="Dessi D."/>
            <person name="Fiori P.L."/>
            <person name="Ren Q."/>
            <person name="Paulsen I."/>
            <person name="Zhang H."/>
            <person name="Bastida-Corcuera F.D."/>
            <person name="Simoes-Barbosa A."/>
            <person name="Brown M.T."/>
            <person name="Hayes R.D."/>
            <person name="Mukherjee M."/>
            <person name="Okumura C.Y."/>
            <person name="Schneider R."/>
            <person name="Smith A.J."/>
            <person name="Vanacova S."/>
            <person name="Villalvazo M."/>
            <person name="Haas B.J."/>
            <person name="Pertea M."/>
            <person name="Feldblyum T.V."/>
            <person name="Utterback T.R."/>
            <person name="Shu C.L."/>
            <person name="Osoegawa K."/>
            <person name="de Jong P.J."/>
            <person name="Hrdy I."/>
            <person name="Horvathova L."/>
            <person name="Zubacova Z."/>
            <person name="Dolezal P."/>
            <person name="Malik S.B."/>
            <person name="Logsdon J.M. Jr."/>
            <person name="Henze K."/>
            <person name="Gupta A."/>
            <person name="Wang C.C."/>
            <person name="Dunne R.L."/>
            <person name="Upcroft J.A."/>
            <person name="Upcroft P."/>
            <person name="White O."/>
            <person name="Salzberg S.L."/>
            <person name="Tang P."/>
            <person name="Chiu C.-H."/>
            <person name="Lee Y.-S."/>
            <person name="Embley T.M."/>
            <person name="Coombs G.H."/>
            <person name="Mottram J.C."/>
            <person name="Tachezy J."/>
            <person name="Fraser-Liggett C.M."/>
            <person name="Johnson P.J."/>
        </authorList>
    </citation>
    <scope>NUCLEOTIDE SEQUENCE [LARGE SCALE GENOMIC DNA]</scope>
    <source>
        <strain evidence="2">G3</strain>
    </source>
</reference>
<dbReference type="SMR" id="A2G5V6"/>
<dbReference type="OrthoDB" id="413953at2759"/>
<dbReference type="AlphaFoldDB" id="A2G5V6"/>
<protein>
    <submittedName>
        <fullName evidence="2">HAD-superfamily hydrolase, subfamily IIA containing protein</fullName>
    </submittedName>
</protein>
<dbReference type="PANTHER" id="PTHR19288">
    <property type="entry name" value="4-NITROPHENYLPHOSPHATASE-RELATED"/>
    <property type="match status" value="1"/>
</dbReference>
<dbReference type="SUPFAM" id="SSF56784">
    <property type="entry name" value="HAD-like"/>
    <property type="match status" value="1"/>
</dbReference>
<dbReference type="InterPro" id="IPR036412">
    <property type="entry name" value="HAD-like_sf"/>
</dbReference>
<name>A2G5V6_TRIV3</name>
<reference evidence="2" key="1">
    <citation type="submission" date="2006-10" db="EMBL/GenBank/DDBJ databases">
        <authorList>
            <person name="Amadeo P."/>
            <person name="Zhao Q."/>
            <person name="Wortman J."/>
            <person name="Fraser-Liggett C."/>
            <person name="Carlton J."/>
        </authorList>
    </citation>
    <scope>NUCLEOTIDE SEQUENCE</scope>
    <source>
        <strain evidence="2">G3</strain>
    </source>
</reference>
<dbReference type="eggNOG" id="KOG2882">
    <property type="taxonomic scope" value="Eukaryota"/>
</dbReference>
<evidence type="ECO:0000313" key="3">
    <source>
        <dbReference type="Proteomes" id="UP000001542"/>
    </source>
</evidence>
<proteinExistence type="predicted"/>
<keyword evidence="3" id="KW-1185">Reference proteome</keyword>
<dbReference type="Pfam" id="PF13242">
    <property type="entry name" value="Hydrolase_like"/>
    <property type="match status" value="1"/>
</dbReference>
<dbReference type="Gene3D" id="3.40.50.1000">
    <property type="entry name" value="HAD superfamily/HAD-like"/>
    <property type="match status" value="2"/>
</dbReference>